<organism evidence="6">
    <name type="scientific">Macaca mulatta</name>
    <name type="common">Rhesus macaque</name>
    <dbReference type="NCBI Taxonomy" id="9544"/>
    <lineage>
        <taxon>Eukaryota</taxon>
        <taxon>Metazoa</taxon>
        <taxon>Chordata</taxon>
        <taxon>Craniata</taxon>
        <taxon>Vertebrata</taxon>
        <taxon>Euteleostomi</taxon>
        <taxon>Mammalia</taxon>
        <taxon>Eutheria</taxon>
        <taxon>Euarchontoglires</taxon>
        <taxon>Primates</taxon>
        <taxon>Haplorrhini</taxon>
        <taxon>Catarrhini</taxon>
        <taxon>Cercopithecidae</taxon>
        <taxon>Cercopithecinae</taxon>
        <taxon>Macaca</taxon>
    </lineage>
</organism>
<sequence length="737" mass="82254">MSGPCPFGEVQLQPSTSLLPTLNRTFIWDVKAHKSIGLELQFSIPRLRQIGPGESCPGGVTYSISGRIDATVVRIGTFCSNGTVSRIKMQEGVKMALHLPWFHPRNVSGFSIANRSSIKRLCIIESVFEGEGSATLMSANYPEGFPEDELMTWQFVIPAHLRASVSFLNFNLSNCERKEERVEYYIPGSTTNPEVFKLEDKQPGNMAGNFNLSLQGCDQDAQNPGILRLQFQVLVQHPQNESNKIYVVDLSNERATSLTIEPRPIKQSRKFVPGCFVCLESRTCSTNLTLTSGSKHKISFLCDNLTRLWMNVEKNISCTDHRYCQRKSYSLQVPSDILHLPVELHDFSWKLLVPKDRLSLVLVPAQKLQQHTHEKPCNTSFSYLVASAIPSQDLYFGSFCPGGSIEQIQVKQNISVTLRTFAPSFRQEASRQGLTVSFIPYFKEEGVFTVTPDTKSKVYLRTPNWDRGLPSLTSVSWNISVPRDQVACLTFFKERTGVVCQTGRAFMIIQEQRTRAEEIFSLDEDALPKPRFHHHSFWVNISNCSPASGKQLDLLFWVTLTPRTVDLTVILITAVGGGAVLLSALGLIICCVKKKKKKTNKGPAVGVYNGNINTEMPRQPKKFQKGRKDNDSHVYAVIEDTMVYGHLLQDSGGSFLQPEVDTYRPFQGTMGVCPPSPPTICSRAPTAKLAAEELPHCSPPESESEPYTFSHPNNGDVNSKETDIPLLNTQEPVEPAE</sequence>
<proteinExistence type="predicted"/>
<evidence type="ECO:0008006" key="7">
    <source>
        <dbReference type="Google" id="ProtNLM"/>
    </source>
</evidence>
<dbReference type="Pfam" id="PF23665">
    <property type="entry name" value="CDCP1_CUB_6"/>
    <property type="match status" value="2"/>
</dbReference>
<feature type="region of interest" description="Disordered" evidence="1">
    <location>
        <begin position="691"/>
        <end position="737"/>
    </location>
</feature>
<reference evidence="6" key="1">
    <citation type="journal article" date="2011" name="Nat. Biotechnol.">
        <title>Genome sequencing and comparison of two nonhuman primate animal models, the cynomolgus and Chinese rhesus macaques.</title>
        <authorList>
            <person name="Yan G."/>
            <person name="Zhang G."/>
            <person name="Fang X."/>
            <person name="Zhang Y."/>
            <person name="Li C."/>
            <person name="Ling F."/>
            <person name="Cooper D.N."/>
            <person name="Li Q."/>
            <person name="Li Y."/>
            <person name="van Gool A.J."/>
            <person name="Du H."/>
            <person name="Chen J."/>
            <person name="Chen R."/>
            <person name="Zhang P."/>
            <person name="Huang Z."/>
            <person name="Thompson J.R."/>
            <person name="Meng Y."/>
            <person name="Bai Y."/>
            <person name="Wang J."/>
            <person name="Zhuo M."/>
            <person name="Wang T."/>
            <person name="Huang Y."/>
            <person name="Wei L."/>
            <person name="Li J."/>
            <person name="Wang Z."/>
            <person name="Hu H."/>
            <person name="Yang P."/>
            <person name="Le L."/>
            <person name="Stenson P.D."/>
            <person name="Li B."/>
            <person name="Liu X."/>
            <person name="Ball E.V."/>
            <person name="An N."/>
            <person name="Huang Q."/>
            <person name="Zhang Y."/>
            <person name="Fan W."/>
            <person name="Zhang X."/>
            <person name="Li Y."/>
            <person name="Wang W."/>
            <person name="Katze M.G."/>
            <person name="Su B."/>
            <person name="Nielsen R."/>
            <person name="Yang H."/>
            <person name="Wang J."/>
            <person name="Wang X."/>
            <person name="Wang J."/>
        </authorList>
    </citation>
    <scope>NUCLEOTIDE SEQUENCE [LARGE SCALE GENOMIC DNA]</scope>
    <source>
        <strain evidence="6">CR-5</strain>
    </source>
</reference>
<dbReference type="PANTHER" id="PTHR14477:SF1">
    <property type="entry name" value="CUB DOMAIN-CONTAINING PROTEIN 1"/>
    <property type="match status" value="1"/>
</dbReference>
<feature type="domain" description="CDCP1 second and fifth CUB" evidence="4">
    <location>
        <begin position="342"/>
        <end position="420"/>
    </location>
</feature>
<keyword evidence="2" id="KW-0472">Membrane</keyword>
<accession>G7MIV0</accession>
<feature type="domain" description="CDCP1 third and sixth CUB" evidence="3">
    <location>
        <begin position="443"/>
        <end position="557"/>
    </location>
</feature>
<dbReference type="InterPro" id="IPR056266">
    <property type="entry name" value="CDCP1_CUB_3rd_6th"/>
</dbReference>
<gene>
    <name evidence="6" type="ORF">EGK_11723</name>
</gene>
<name>G7MIV0_MACMU</name>
<dbReference type="InterPro" id="IPR056269">
    <property type="entry name" value="CUB_CDCP1_2nd_5th"/>
</dbReference>
<evidence type="ECO:0000256" key="1">
    <source>
        <dbReference type="SAM" id="MobiDB-lite"/>
    </source>
</evidence>
<dbReference type="InterPro" id="IPR038811">
    <property type="entry name" value="CDCP1"/>
</dbReference>
<dbReference type="EMBL" id="CM001254">
    <property type="protein sequence ID" value="EHH16442.1"/>
    <property type="molecule type" value="Genomic_DNA"/>
</dbReference>
<evidence type="ECO:0000313" key="6">
    <source>
        <dbReference type="EMBL" id="EHH16442.1"/>
    </source>
</evidence>
<dbReference type="InterPro" id="IPR056965">
    <property type="entry name" value="CUB_CDCP1_4th"/>
</dbReference>
<evidence type="ECO:0000259" key="4">
    <source>
        <dbReference type="Pfam" id="PF23668"/>
    </source>
</evidence>
<evidence type="ECO:0000259" key="3">
    <source>
        <dbReference type="Pfam" id="PF23665"/>
    </source>
</evidence>
<keyword evidence="2" id="KW-1133">Transmembrane helix</keyword>
<dbReference type="AlphaFoldDB" id="G7MIV0"/>
<evidence type="ECO:0000256" key="2">
    <source>
        <dbReference type="SAM" id="Phobius"/>
    </source>
</evidence>
<dbReference type="Pfam" id="PF25142">
    <property type="entry name" value="CUB_CDCP1_4th"/>
    <property type="match status" value="1"/>
</dbReference>
<dbReference type="Proteomes" id="UP000013456">
    <property type="component" value="Chromosome 2"/>
</dbReference>
<feature type="transmembrane region" description="Helical" evidence="2">
    <location>
        <begin position="569"/>
        <end position="592"/>
    </location>
</feature>
<feature type="domain" description="CDCP1 third and sixth CUB" evidence="3">
    <location>
        <begin position="120"/>
        <end position="223"/>
    </location>
</feature>
<keyword evidence="2" id="KW-0812">Transmembrane</keyword>
<dbReference type="PANTHER" id="PTHR14477">
    <property type="entry name" value="CUB DOMAIN-CONTAINING PROTEIN 1"/>
    <property type="match status" value="1"/>
</dbReference>
<protein>
    <recommendedName>
        <fullName evidence="7">CUB domain containing protein 1</fullName>
    </recommendedName>
</protein>
<feature type="domain" description="CDCP1 fourth CUB" evidence="5">
    <location>
        <begin position="246"/>
        <end position="333"/>
    </location>
</feature>
<feature type="domain" description="CDCP1 second and fifth CUB" evidence="4">
    <location>
        <begin position="10"/>
        <end position="114"/>
    </location>
</feature>
<dbReference type="Pfam" id="PF23668">
    <property type="entry name" value="CUB_CDCP1_2"/>
    <property type="match status" value="2"/>
</dbReference>
<evidence type="ECO:0000259" key="5">
    <source>
        <dbReference type="Pfam" id="PF25142"/>
    </source>
</evidence>